<dbReference type="SMART" id="SM00267">
    <property type="entry name" value="GGDEF"/>
    <property type="match status" value="1"/>
</dbReference>
<reference evidence="8 9" key="1">
    <citation type="submission" date="2016-03" db="EMBL/GenBank/DDBJ databases">
        <authorList>
            <person name="Sant'Anna F.H."/>
            <person name="Ambrosini A."/>
            <person name="Souza R."/>
            <person name="Bach E."/>
            <person name="Fernandes G."/>
            <person name="Balsanelli E."/>
            <person name="Baura V.A."/>
            <person name="Souza E.M."/>
            <person name="Passaglia L."/>
        </authorList>
    </citation>
    <scope>NUCLEOTIDE SEQUENCE [LARGE SCALE GENOMIC DNA]</scope>
    <source>
        <strain evidence="8 9">P26E</strain>
    </source>
</reference>
<dbReference type="SUPFAM" id="SSF55073">
    <property type="entry name" value="Nucleotide cyclase"/>
    <property type="match status" value="1"/>
</dbReference>
<feature type="coiled-coil region" evidence="1">
    <location>
        <begin position="407"/>
        <end position="451"/>
    </location>
</feature>
<dbReference type="InterPro" id="IPR029787">
    <property type="entry name" value="Nucleotide_cyclase"/>
</dbReference>
<keyword evidence="2" id="KW-1133">Transmembrane helix</keyword>
<dbReference type="PROSITE" id="PS50887">
    <property type="entry name" value="GGDEF"/>
    <property type="match status" value="1"/>
</dbReference>
<dbReference type="InterPro" id="IPR000700">
    <property type="entry name" value="PAS-assoc_C"/>
</dbReference>
<dbReference type="CDD" id="cd01949">
    <property type="entry name" value="GGDEF"/>
    <property type="match status" value="1"/>
</dbReference>
<dbReference type="InterPro" id="IPR052155">
    <property type="entry name" value="Biofilm_reg_signaling"/>
</dbReference>
<feature type="transmembrane region" description="Helical" evidence="2">
    <location>
        <begin position="260"/>
        <end position="282"/>
    </location>
</feature>
<dbReference type="Pfam" id="PF00497">
    <property type="entry name" value="SBP_bac_3"/>
    <property type="match status" value="1"/>
</dbReference>
<feature type="domain" description="PAC" evidence="5">
    <location>
        <begin position="524"/>
        <end position="576"/>
    </location>
</feature>
<dbReference type="InterPro" id="IPR001610">
    <property type="entry name" value="PAC"/>
</dbReference>
<proteinExistence type="predicted"/>
<comment type="caution">
    <text evidence="8">The sequence shown here is derived from an EMBL/GenBank/DDBJ whole genome shotgun (WGS) entry which is preliminary data.</text>
</comment>
<keyword evidence="3" id="KW-0732">Signal</keyword>
<protein>
    <recommendedName>
        <fullName evidence="10">Diguanylate cyclase</fullName>
    </recommendedName>
</protein>
<feature type="chain" id="PRO_5046285764" description="Diguanylate cyclase" evidence="3">
    <location>
        <begin position="23"/>
        <end position="1045"/>
    </location>
</feature>
<dbReference type="NCBIfam" id="TIGR00254">
    <property type="entry name" value="GGDEF"/>
    <property type="match status" value="1"/>
</dbReference>
<feature type="domain" description="PAS" evidence="4">
    <location>
        <begin position="448"/>
        <end position="520"/>
    </location>
</feature>
<dbReference type="Gene3D" id="3.30.450.20">
    <property type="entry name" value="PAS domain"/>
    <property type="match status" value="2"/>
</dbReference>
<dbReference type="Pfam" id="PF00990">
    <property type="entry name" value="GGDEF"/>
    <property type="match status" value="1"/>
</dbReference>
<evidence type="ECO:0008006" key="10">
    <source>
        <dbReference type="Google" id="ProtNLM"/>
    </source>
</evidence>
<organism evidence="8 9">
    <name type="scientific">Paenibacillus helianthi</name>
    <dbReference type="NCBI Taxonomy" id="1349432"/>
    <lineage>
        <taxon>Bacteria</taxon>
        <taxon>Bacillati</taxon>
        <taxon>Bacillota</taxon>
        <taxon>Bacilli</taxon>
        <taxon>Bacillales</taxon>
        <taxon>Paenibacillaceae</taxon>
        <taxon>Paenibacillus</taxon>
    </lineage>
</organism>
<evidence type="ECO:0000259" key="7">
    <source>
        <dbReference type="PROSITE" id="PS50887"/>
    </source>
</evidence>
<feature type="signal peptide" evidence="3">
    <location>
        <begin position="1"/>
        <end position="22"/>
    </location>
</feature>
<dbReference type="InterPro" id="IPR043128">
    <property type="entry name" value="Rev_trsase/Diguanyl_cyclase"/>
</dbReference>
<dbReference type="SUPFAM" id="SSF53850">
    <property type="entry name" value="Periplasmic binding protein-like II"/>
    <property type="match status" value="1"/>
</dbReference>
<accession>A0ABX3ENZ5</accession>
<keyword evidence="1" id="KW-0175">Coiled coil</keyword>
<dbReference type="SMART" id="SM00086">
    <property type="entry name" value="PAC"/>
    <property type="match status" value="1"/>
</dbReference>
<dbReference type="SMART" id="SM00091">
    <property type="entry name" value="PAS"/>
    <property type="match status" value="2"/>
</dbReference>
<dbReference type="CDD" id="cd01948">
    <property type="entry name" value="EAL"/>
    <property type="match status" value="1"/>
</dbReference>
<evidence type="ECO:0000313" key="9">
    <source>
        <dbReference type="Proteomes" id="UP000186058"/>
    </source>
</evidence>
<keyword evidence="2" id="KW-0812">Transmembrane</keyword>
<dbReference type="CDD" id="cd00130">
    <property type="entry name" value="PAS"/>
    <property type="match status" value="2"/>
</dbReference>
<dbReference type="Gene3D" id="3.20.20.450">
    <property type="entry name" value="EAL domain"/>
    <property type="match status" value="1"/>
</dbReference>
<evidence type="ECO:0000259" key="5">
    <source>
        <dbReference type="PROSITE" id="PS50113"/>
    </source>
</evidence>
<dbReference type="Pfam" id="PF00563">
    <property type="entry name" value="EAL"/>
    <property type="match status" value="1"/>
</dbReference>
<dbReference type="PROSITE" id="PS50112">
    <property type="entry name" value="PAS"/>
    <property type="match status" value="1"/>
</dbReference>
<dbReference type="SUPFAM" id="SSF141868">
    <property type="entry name" value="EAL domain-like"/>
    <property type="match status" value="1"/>
</dbReference>
<dbReference type="Proteomes" id="UP000186058">
    <property type="component" value="Unassembled WGS sequence"/>
</dbReference>
<dbReference type="Pfam" id="PF08447">
    <property type="entry name" value="PAS_3"/>
    <property type="match status" value="1"/>
</dbReference>
<sequence>MKRCKLLLLISIVLMLAPPASAHAERQEIRYQAELDYPPYKYIQNGYLTGFDINLTSMIFENREYLIHYSTGEWEDTYKRLTRGEIDTTGLTAITEERKKQILFSKPVLKSYISVYSRQTLQEDIKLSTLKNYIIGVGKDQYSESVLRNKTDASQYIEYATVPEALEALRKGEIDLLFENQGVVDYLIVEQGLTGNIVRKMSDLYPLDVAFGVSKSKPQLVSYINGRLDRLERSGAYEELYQQYFFTHSENFRSMMRGRIISGIIIGILLLAAVIAALRVYIRHLRRTIHSEQEFFGDVIEHSGMIVWAVQGDKRVVKFNHYAAAMTGLSEKDVLDVSLEKMSGLDGGTEMLRELLIRAVHQDYVSNVELKLPAHSHEARYFSFRTTLIRGMDPRAKDIFVLVGMDIDECKQNELKLQLSYEELEATYEELSATEEELKDQLSKLAVSERRFRLSSEGSGAYMWELDYENGRYKLSERWYEVMGYTEEEINLFEDGVLSIIHPDDQEPARKARQEHLAGLTPIYELEYRMRTKDNSYVWFEVRGKAIVDHKDQMMLFLGSLIDISKRKQAEFQLSNSYQELEATYEQLTATQDELVGQYDMLLENQKNMHRLAYMDSLSNLPNRILLLETMESYFHRPGGKAALLFVDTDNFKYINDTLGHKSGDILIRQASERLQSVVREGDMLSRLGGDEFVVFVKDTENPIEVLELAERILRSFRRSFLIGESNLYVSVSIGISFYPEDGETTEEILMNADVAMYRAKEEGKNTFVVYDKSMHMPFNERMNIEKHLRSAMINNEFQLHYQPQVEIRTGLISGFEALIRWNSPVLGFVSPLSFIKIAEDSRLIIYIGEWVLREACNFMKSINDRTGLPYKISVNISIIQLLQDDFVEIVLDSLKESGLAPNCLELEITESIFMESFENTVSKLEFLKSRGIRIALDDFGTGYSSLSYLQQLPISTLKMDKIFIDSLVEKAYSQSFVQTIIILGHKMGLEVVAEGVEDADQLAFLKESDCDKVQGYLISRPVPQHGVIELLEPQRRHGPEYLHE</sequence>
<dbReference type="NCBIfam" id="TIGR00229">
    <property type="entry name" value="sensory_box"/>
    <property type="match status" value="1"/>
</dbReference>
<keyword evidence="2" id="KW-0472">Membrane</keyword>
<feature type="domain" description="GGDEF" evidence="7">
    <location>
        <begin position="640"/>
        <end position="773"/>
    </location>
</feature>
<dbReference type="PROSITE" id="PS50883">
    <property type="entry name" value="EAL"/>
    <property type="match status" value="1"/>
</dbReference>
<dbReference type="InterPro" id="IPR000014">
    <property type="entry name" value="PAS"/>
</dbReference>
<dbReference type="InterPro" id="IPR001638">
    <property type="entry name" value="Solute-binding_3/MltF_N"/>
</dbReference>
<dbReference type="SUPFAM" id="SSF55785">
    <property type="entry name" value="PYP-like sensor domain (PAS domain)"/>
    <property type="match status" value="2"/>
</dbReference>
<evidence type="ECO:0000259" key="6">
    <source>
        <dbReference type="PROSITE" id="PS50883"/>
    </source>
</evidence>
<keyword evidence="9" id="KW-1185">Reference proteome</keyword>
<dbReference type="PANTHER" id="PTHR44757:SF2">
    <property type="entry name" value="BIOFILM ARCHITECTURE MAINTENANCE PROTEIN MBAA"/>
    <property type="match status" value="1"/>
</dbReference>
<dbReference type="PROSITE" id="PS50113">
    <property type="entry name" value="PAC"/>
    <property type="match status" value="1"/>
</dbReference>
<dbReference type="SMART" id="SM00062">
    <property type="entry name" value="PBPb"/>
    <property type="match status" value="1"/>
</dbReference>
<dbReference type="Gene3D" id="3.40.190.10">
    <property type="entry name" value="Periplasmic binding protein-like II"/>
    <property type="match status" value="2"/>
</dbReference>
<evidence type="ECO:0000259" key="4">
    <source>
        <dbReference type="PROSITE" id="PS50112"/>
    </source>
</evidence>
<dbReference type="InterPro" id="IPR001633">
    <property type="entry name" value="EAL_dom"/>
</dbReference>
<evidence type="ECO:0000256" key="3">
    <source>
        <dbReference type="SAM" id="SignalP"/>
    </source>
</evidence>
<dbReference type="InterPro" id="IPR000160">
    <property type="entry name" value="GGDEF_dom"/>
</dbReference>
<dbReference type="Gene3D" id="3.30.70.270">
    <property type="match status" value="1"/>
</dbReference>
<dbReference type="SMART" id="SM00052">
    <property type="entry name" value="EAL"/>
    <property type="match status" value="1"/>
</dbReference>
<dbReference type="Pfam" id="PF13426">
    <property type="entry name" value="PAS_9"/>
    <property type="match status" value="1"/>
</dbReference>
<dbReference type="InterPro" id="IPR035919">
    <property type="entry name" value="EAL_sf"/>
</dbReference>
<name>A0ABX3ENZ5_9BACL</name>
<dbReference type="PANTHER" id="PTHR44757">
    <property type="entry name" value="DIGUANYLATE CYCLASE DGCP"/>
    <property type="match status" value="1"/>
</dbReference>
<evidence type="ECO:0000313" key="8">
    <source>
        <dbReference type="EMBL" id="OKP86462.1"/>
    </source>
</evidence>
<evidence type="ECO:0000256" key="1">
    <source>
        <dbReference type="SAM" id="Coils"/>
    </source>
</evidence>
<feature type="domain" description="EAL" evidence="6">
    <location>
        <begin position="782"/>
        <end position="1036"/>
    </location>
</feature>
<evidence type="ECO:0000256" key="2">
    <source>
        <dbReference type="SAM" id="Phobius"/>
    </source>
</evidence>
<dbReference type="RefSeq" id="WP_074107635.1">
    <property type="nucleotide sequence ID" value="NZ_LVWI01000038.1"/>
</dbReference>
<dbReference type="InterPro" id="IPR013655">
    <property type="entry name" value="PAS_fold_3"/>
</dbReference>
<gene>
    <name evidence="8" type="ORF">A3844_13030</name>
</gene>
<dbReference type="EMBL" id="LVWI01000038">
    <property type="protein sequence ID" value="OKP86462.1"/>
    <property type="molecule type" value="Genomic_DNA"/>
</dbReference>
<dbReference type="InterPro" id="IPR035965">
    <property type="entry name" value="PAS-like_dom_sf"/>
</dbReference>